<dbReference type="Proteomes" id="UP001575652">
    <property type="component" value="Unassembled WGS sequence"/>
</dbReference>
<gene>
    <name evidence="3" type="ORF">ACETWP_03220</name>
</gene>
<sequence length="278" mass="27403">MEREAGTASGKGQRIALVVLGALLLAAVIWIVLLLNAPPAAPPGGSPSGSASPTGSSSSTSASASPSSSGSPSGSESPDPSATGTPGTGDLNEAEAANVVWPDPAGGVAYTEPLSAATGFAEDLVGFTDPIIGEFMQGDSRSGEFEVKAAADGPVTTVMVRQMSDGNWYTIGAATSEIEVSVPEAAESIASPVLVQGRARAFEGVVQVAVHGWGSDEPLGEGNVVGSGGPDLGPFTGEIAFEDPGSGRGSLVFTVASAKDGSVWVAAALPVGFGSDDT</sequence>
<feature type="compositionally biased region" description="Low complexity" evidence="1">
    <location>
        <begin position="48"/>
        <end position="82"/>
    </location>
</feature>
<name>A0ABV4UMU7_9MICC</name>
<evidence type="ECO:0000256" key="1">
    <source>
        <dbReference type="SAM" id="MobiDB-lite"/>
    </source>
</evidence>
<evidence type="ECO:0000259" key="2">
    <source>
        <dbReference type="Pfam" id="PF10648"/>
    </source>
</evidence>
<dbReference type="InterPro" id="IPR018911">
    <property type="entry name" value="Gmad2_Ig-like_dom"/>
</dbReference>
<feature type="domain" description="Bacterial spore germination immunoglobulin-like" evidence="2">
    <location>
        <begin position="178"/>
        <end position="262"/>
    </location>
</feature>
<comment type="caution">
    <text evidence="3">The sequence shown here is derived from an EMBL/GenBank/DDBJ whole genome shotgun (WGS) entry which is preliminary data.</text>
</comment>
<dbReference type="EMBL" id="JBHDLJ010000002">
    <property type="protein sequence ID" value="MFB0833587.1"/>
    <property type="molecule type" value="Genomic_DNA"/>
</dbReference>
<evidence type="ECO:0000313" key="4">
    <source>
        <dbReference type="Proteomes" id="UP001575652"/>
    </source>
</evidence>
<proteinExistence type="predicted"/>
<dbReference type="Pfam" id="PF10648">
    <property type="entry name" value="Gmad2"/>
    <property type="match status" value="1"/>
</dbReference>
<evidence type="ECO:0000313" key="3">
    <source>
        <dbReference type="EMBL" id="MFB0833587.1"/>
    </source>
</evidence>
<feature type="region of interest" description="Disordered" evidence="1">
    <location>
        <begin position="41"/>
        <end position="91"/>
    </location>
</feature>
<accession>A0ABV4UMU7</accession>
<keyword evidence="4" id="KW-1185">Reference proteome</keyword>
<reference evidence="3 4" key="1">
    <citation type="submission" date="2024-09" db="EMBL/GenBank/DDBJ databases">
        <authorList>
            <person name="Salinas-Garcia M.A."/>
            <person name="Prieme A."/>
        </authorList>
    </citation>
    <scope>NUCLEOTIDE SEQUENCE [LARGE SCALE GENOMIC DNA]</scope>
    <source>
        <strain evidence="3 4">DSM 21081</strain>
    </source>
</reference>
<dbReference type="RefSeq" id="WP_373970754.1">
    <property type="nucleotide sequence ID" value="NZ_JBHDLJ010000002.1"/>
</dbReference>
<protein>
    <submittedName>
        <fullName evidence="3">Gmad2 immunoglobulin-like domain-containing protein</fullName>
    </submittedName>
</protein>
<organism evidence="3 4">
    <name type="scientific">Arthrobacter halodurans</name>
    <dbReference type="NCBI Taxonomy" id="516699"/>
    <lineage>
        <taxon>Bacteria</taxon>
        <taxon>Bacillati</taxon>
        <taxon>Actinomycetota</taxon>
        <taxon>Actinomycetes</taxon>
        <taxon>Micrococcales</taxon>
        <taxon>Micrococcaceae</taxon>
        <taxon>Arthrobacter</taxon>
    </lineage>
</organism>